<gene>
    <name evidence="1" type="ORF">BOW52_10310</name>
</gene>
<keyword evidence="2" id="KW-1185">Reference proteome</keyword>
<organism evidence="1 2">
    <name type="scientific">Solemya elarraichensis gill symbiont</name>
    <dbReference type="NCBI Taxonomy" id="1918949"/>
    <lineage>
        <taxon>Bacteria</taxon>
        <taxon>Pseudomonadati</taxon>
        <taxon>Pseudomonadota</taxon>
        <taxon>Gammaproteobacteria</taxon>
        <taxon>sulfur-oxidizing symbionts</taxon>
    </lineage>
</organism>
<evidence type="ECO:0000313" key="2">
    <source>
        <dbReference type="Proteomes" id="UP000190198"/>
    </source>
</evidence>
<dbReference type="RefSeq" id="WP_135568251.1">
    <property type="nucleotide sequence ID" value="NZ_MPRK01000288.1"/>
</dbReference>
<dbReference type="Proteomes" id="UP000190198">
    <property type="component" value="Unassembled WGS sequence"/>
</dbReference>
<protein>
    <submittedName>
        <fullName evidence="1">Uncharacterized protein</fullName>
    </submittedName>
</protein>
<proteinExistence type="predicted"/>
<evidence type="ECO:0000313" key="1">
    <source>
        <dbReference type="EMBL" id="OOZ37258.1"/>
    </source>
</evidence>
<feature type="non-terminal residue" evidence="1">
    <location>
        <position position="123"/>
    </location>
</feature>
<dbReference type="AlphaFoldDB" id="A0A1T2KWM4"/>
<sequence>MKQEESRVTQQAEKLLDLTSSWAEKRCDEISTECDRQVEEVLNSAHHDARLRLHSHFESDRTASRQRLAALEAAQERHAREEQQRQQVSLVKEIIDGLKGELTTRWKSDEQRSGWVDTFWQLA</sequence>
<reference evidence="1 2" key="1">
    <citation type="submission" date="2016-11" db="EMBL/GenBank/DDBJ databases">
        <title>Mixed transmission modes and dynamic genome evolution in an obligate animal-bacterial symbiosis.</title>
        <authorList>
            <person name="Russell S.L."/>
            <person name="Corbett-Detig R.B."/>
            <person name="Cavanaugh C.M."/>
        </authorList>
    </citation>
    <scope>NUCLEOTIDE SEQUENCE [LARGE SCALE GENOMIC DNA]</scope>
    <source>
        <strain evidence="1">Sp-SM6</strain>
    </source>
</reference>
<name>A0A1T2KWM4_9GAMM</name>
<accession>A0A1T2KWM4</accession>
<dbReference type="OrthoDB" id="5765021at2"/>
<comment type="caution">
    <text evidence="1">The sequence shown here is derived from an EMBL/GenBank/DDBJ whole genome shotgun (WGS) entry which is preliminary data.</text>
</comment>
<dbReference type="EMBL" id="MPRK01000288">
    <property type="protein sequence ID" value="OOZ37258.1"/>
    <property type="molecule type" value="Genomic_DNA"/>
</dbReference>